<feature type="region of interest" description="Disordered" evidence="1">
    <location>
        <begin position="83"/>
        <end position="296"/>
    </location>
</feature>
<protein>
    <recommendedName>
        <fullName evidence="5">Transmembrane protein</fullName>
    </recommendedName>
</protein>
<keyword evidence="4" id="KW-1185">Reference proteome</keyword>
<evidence type="ECO:0000313" key="3">
    <source>
        <dbReference type="EMBL" id="CDJ36102.1"/>
    </source>
</evidence>
<dbReference type="RefSeq" id="XP_037878391.1">
    <property type="nucleotide sequence ID" value="XM_038022537.1"/>
</dbReference>
<proteinExistence type="predicted"/>
<dbReference type="VEuPathDB" id="ToxoDB:EMH_0062670"/>
<keyword evidence="2" id="KW-0472">Membrane</keyword>
<evidence type="ECO:0008006" key="5">
    <source>
        <dbReference type="Google" id="ProtNLM"/>
    </source>
</evidence>
<dbReference type="Proteomes" id="UP000030744">
    <property type="component" value="Unassembled WGS sequence"/>
</dbReference>
<feature type="compositionally biased region" description="Basic and acidic residues" evidence="1">
    <location>
        <begin position="244"/>
        <end position="255"/>
    </location>
</feature>
<feature type="transmembrane region" description="Helical" evidence="2">
    <location>
        <begin position="53"/>
        <end position="73"/>
    </location>
</feature>
<dbReference type="OrthoDB" id="348121at2759"/>
<keyword evidence="2" id="KW-1133">Transmembrane helix</keyword>
<dbReference type="AlphaFoldDB" id="U6KIK9"/>
<feature type="region of interest" description="Disordered" evidence="1">
    <location>
        <begin position="328"/>
        <end position="347"/>
    </location>
</feature>
<dbReference type="GeneID" id="60404162"/>
<feature type="compositionally biased region" description="Low complexity" evidence="1">
    <location>
        <begin position="194"/>
        <end position="209"/>
    </location>
</feature>
<gene>
    <name evidence="3" type="ORF">EMH_0062670</name>
</gene>
<accession>U6KIK9</accession>
<reference evidence="3" key="2">
    <citation type="submission" date="2013-10" db="EMBL/GenBank/DDBJ databases">
        <authorList>
            <person name="Aslett M."/>
        </authorList>
    </citation>
    <scope>NUCLEOTIDE SEQUENCE [LARGE SCALE GENOMIC DNA]</scope>
    <source>
        <strain evidence="3">Houghton</strain>
    </source>
</reference>
<organism evidence="3 4">
    <name type="scientific">Eimeria mitis</name>
    <dbReference type="NCBI Taxonomy" id="44415"/>
    <lineage>
        <taxon>Eukaryota</taxon>
        <taxon>Sar</taxon>
        <taxon>Alveolata</taxon>
        <taxon>Apicomplexa</taxon>
        <taxon>Conoidasida</taxon>
        <taxon>Coccidia</taxon>
        <taxon>Eucoccidiorida</taxon>
        <taxon>Eimeriorina</taxon>
        <taxon>Eimeriidae</taxon>
        <taxon>Eimeria</taxon>
    </lineage>
</organism>
<sequence>MADPWSLKEEPLSPHQAASHLHLYFSKGNHNGNLQDALPRPAYRFSTATQTKALQLLAAFAAISAVAFLAYICSTYIRRRKPSHSIGRKLAAGEDGEKNDKPESCNPAPEDPYSTVNPGSHASSPAEPEQTELATPPSAPRTDPASTAQIPAAAIPQLGTGGEQRGVKRKERADASKDSGTKVPRLDTSRPVTLLELLAAPRGAAAGPPTSLPTRKSEETPPEAGGPSPDDWLSSPSDDEDKEAEQQQHVGERRWQPSASPSTSRYGRAQFEVTGRGQVPFPDEGEEEPLDLSLPSSRRRAESAFYEASFQRPAEAWFPAHVPGPSGAPAYAAAEGEPHPSSLRSLLEPAPAPTIAEEGMLFNLLQMGMLAERAEAAVDELTNSFEWLRDMLKGVSDEMLQAHPFFRYPKTDLGIISRIFDERRARLFRPFHQKVVSMLSMNREMFKMQRLSATEGNILMDNMERLCGYATGIMPTSATAKSAVERLGRAFFIIDSLYCSAEVLGRSARKHVWWPWIANHIKRLVHCPQQRKSGDGGNTWCFPIVKGLNAALDYYRRGRRPPARLVVTLKLALVTAPKATEFRDRKWDPWRKDAKDWHFANLQSPEKSDESDKE</sequence>
<name>U6KIK9_9EIME</name>
<keyword evidence="2" id="KW-0812">Transmembrane</keyword>
<evidence type="ECO:0000256" key="1">
    <source>
        <dbReference type="SAM" id="MobiDB-lite"/>
    </source>
</evidence>
<evidence type="ECO:0000256" key="2">
    <source>
        <dbReference type="SAM" id="Phobius"/>
    </source>
</evidence>
<evidence type="ECO:0000313" key="4">
    <source>
        <dbReference type="Proteomes" id="UP000030744"/>
    </source>
</evidence>
<feature type="compositionally biased region" description="Polar residues" evidence="1">
    <location>
        <begin position="114"/>
        <end position="123"/>
    </location>
</feature>
<dbReference type="EMBL" id="HG735552">
    <property type="protein sequence ID" value="CDJ36102.1"/>
    <property type="molecule type" value="Genomic_DNA"/>
</dbReference>
<feature type="compositionally biased region" description="Basic and acidic residues" evidence="1">
    <location>
        <begin position="171"/>
        <end position="188"/>
    </location>
</feature>
<feature type="compositionally biased region" description="Basic and acidic residues" evidence="1">
    <location>
        <begin position="91"/>
        <end position="103"/>
    </location>
</feature>
<feature type="compositionally biased region" description="Low complexity" evidence="1">
    <location>
        <begin position="227"/>
        <end position="236"/>
    </location>
</feature>
<reference evidence="3" key="1">
    <citation type="submission" date="2013-10" db="EMBL/GenBank/DDBJ databases">
        <title>Genomic analysis of the causative agents of coccidiosis in chickens.</title>
        <authorList>
            <person name="Reid A.J."/>
            <person name="Blake D."/>
            <person name="Billington K."/>
            <person name="Browne H."/>
            <person name="Dunn M."/>
            <person name="Hung S."/>
            <person name="Kawahara F."/>
            <person name="Miranda-Saavedra D."/>
            <person name="Mourier T."/>
            <person name="Nagra H."/>
            <person name="Otto T.D."/>
            <person name="Rawlings N."/>
            <person name="Sanchez A."/>
            <person name="Sanders M."/>
            <person name="Subramaniam C."/>
            <person name="Tay Y."/>
            <person name="Dear P."/>
            <person name="Doerig C."/>
            <person name="Gruber A."/>
            <person name="Parkinson J."/>
            <person name="Shirley M."/>
            <person name="Wan K.L."/>
            <person name="Berriman M."/>
            <person name="Tomley F."/>
            <person name="Pain A."/>
        </authorList>
    </citation>
    <scope>NUCLEOTIDE SEQUENCE [LARGE SCALE GENOMIC DNA]</scope>
    <source>
        <strain evidence="3">Houghton</strain>
    </source>
</reference>